<keyword evidence="4" id="KW-1185">Reference proteome</keyword>
<dbReference type="GO" id="GO:0006508">
    <property type="term" value="P:proteolysis"/>
    <property type="evidence" value="ECO:0007669"/>
    <property type="project" value="TreeGrafter"/>
</dbReference>
<dbReference type="GO" id="GO:0070006">
    <property type="term" value="F:metalloaminopeptidase activity"/>
    <property type="evidence" value="ECO:0007669"/>
    <property type="project" value="TreeGrafter"/>
</dbReference>
<comment type="caution">
    <text evidence="3">The sequence shown here is derived from an EMBL/GenBank/DDBJ whole genome shotgun (WGS) entry which is preliminary data.</text>
</comment>
<dbReference type="PANTHER" id="PTHR11533">
    <property type="entry name" value="PROTEASE M1 ZINC METALLOPROTEASE"/>
    <property type="match status" value="1"/>
</dbReference>
<dbReference type="InterPro" id="IPR024571">
    <property type="entry name" value="ERAP1-like_C_dom"/>
</dbReference>
<dbReference type="Proteomes" id="UP000786811">
    <property type="component" value="Unassembled WGS sequence"/>
</dbReference>
<keyword evidence="3" id="KW-0645">Protease</keyword>
<gene>
    <name evidence="3" type="ORF">HICCMSTLAB_LOCUS3795</name>
</gene>
<keyword evidence="3" id="KW-0378">Hydrolase</keyword>
<organism evidence="3 4">
    <name type="scientific">Cotesia congregata</name>
    <name type="common">Parasitoid wasp</name>
    <name type="synonym">Apanteles congregatus</name>
    <dbReference type="NCBI Taxonomy" id="51543"/>
    <lineage>
        <taxon>Eukaryota</taxon>
        <taxon>Metazoa</taxon>
        <taxon>Ecdysozoa</taxon>
        <taxon>Arthropoda</taxon>
        <taxon>Hexapoda</taxon>
        <taxon>Insecta</taxon>
        <taxon>Pterygota</taxon>
        <taxon>Neoptera</taxon>
        <taxon>Endopterygota</taxon>
        <taxon>Hymenoptera</taxon>
        <taxon>Apocrita</taxon>
        <taxon>Ichneumonoidea</taxon>
        <taxon>Braconidae</taxon>
        <taxon>Microgastrinae</taxon>
        <taxon>Cotesia</taxon>
    </lineage>
</organism>
<evidence type="ECO:0000259" key="2">
    <source>
        <dbReference type="Pfam" id="PF11838"/>
    </source>
</evidence>
<evidence type="ECO:0000313" key="3">
    <source>
        <dbReference type="EMBL" id="CAG5083294.1"/>
    </source>
</evidence>
<dbReference type="Pfam" id="PF11838">
    <property type="entry name" value="ERAP1_C"/>
    <property type="match status" value="1"/>
</dbReference>
<dbReference type="AlphaFoldDB" id="A0A8J2H832"/>
<protein>
    <submittedName>
        <fullName evidence="3">Similar to APN2: Aminopeptidase N (Manduca sexta)</fullName>
    </submittedName>
</protein>
<evidence type="ECO:0000313" key="4">
    <source>
        <dbReference type="Proteomes" id="UP000786811"/>
    </source>
</evidence>
<sequence>HEKIHPVNRAQLIATAIRNVKNNPSFIDTLFKISLYLNREKEFLPWVPLTEILAKISEEYLNTNNEDLFEEYIRFLTNAIAETNFEGETLESARIRKVFAPVLCGVKNKNCLSYAQKIFDQFLQNPSKNAFPEYGWDWVICTGLKDANDTVWEKFTSDEAPIKKSIQKINYKLIKCTNDNEKRDKYLMKIIHSNSTSRPYFVNRVFFFIKKKY</sequence>
<name>A0A8J2H832_COTCN</name>
<feature type="non-terminal residue" evidence="3">
    <location>
        <position position="213"/>
    </location>
</feature>
<dbReference type="GO" id="GO:0008270">
    <property type="term" value="F:zinc ion binding"/>
    <property type="evidence" value="ECO:0007669"/>
    <property type="project" value="TreeGrafter"/>
</dbReference>
<comment type="similarity">
    <text evidence="1">Belongs to the peptidase M1 family.</text>
</comment>
<dbReference type="GO" id="GO:0042277">
    <property type="term" value="F:peptide binding"/>
    <property type="evidence" value="ECO:0007669"/>
    <property type="project" value="TreeGrafter"/>
</dbReference>
<accession>A0A8J2H832</accession>
<dbReference type="GO" id="GO:0005737">
    <property type="term" value="C:cytoplasm"/>
    <property type="evidence" value="ECO:0007669"/>
    <property type="project" value="TreeGrafter"/>
</dbReference>
<dbReference type="GO" id="GO:0005615">
    <property type="term" value="C:extracellular space"/>
    <property type="evidence" value="ECO:0007669"/>
    <property type="project" value="TreeGrafter"/>
</dbReference>
<feature type="domain" description="ERAP1-like C-terminal" evidence="2">
    <location>
        <begin position="2"/>
        <end position="193"/>
    </location>
</feature>
<evidence type="ECO:0000256" key="1">
    <source>
        <dbReference type="ARBA" id="ARBA00010136"/>
    </source>
</evidence>
<dbReference type="EMBL" id="CAJNRD030001118">
    <property type="protein sequence ID" value="CAG5083294.1"/>
    <property type="molecule type" value="Genomic_DNA"/>
</dbReference>
<keyword evidence="3" id="KW-0031">Aminopeptidase</keyword>
<reference evidence="3" key="1">
    <citation type="submission" date="2021-04" db="EMBL/GenBank/DDBJ databases">
        <authorList>
            <person name="Chebbi M.A.C M."/>
        </authorList>
    </citation>
    <scope>NUCLEOTIDE SEQUENCE</scope>
</reference>
<dbReference type="PANTHER" id="PTHR11533:SF299">
    <property type="entry name" value="AMINOPEPTIDASE"/>
    <property type="match status" value="1"/>
</dbReference>
<dbReference type="Gene3D" id="1.25.50.20">
    <property type="match status" value="1"/>
</dbReference>
<proteinExistence type="inferred from homology"/>
<dbReference type="GO" id="GO:0043171">
    <property type="term" value="P:peptide catabolic process"/>
    <property type="evidence" value="ECO:0007669"/>
    <property type="project" value="TreeGrafter"/>
</dbReference>
<dbReference type="GO" id="GO:0016020">
    <property type="term" value="C:membrane"/>
    <property type="evidence" value="ECO:0007669"/>
    <property type="project" value="TreeGrafter"/>
</dbReference>
<dbReference type="InterPro" id="IPR050344">
    <property type="entry name" value="Peptidase_M1_aminopeptidases"/>
</dbReference>